<dbReference type="Pfam" id="PF20077">
    <property type="entry name" value="CcmD_alt"/>
    <property type="match status" value="1"/>
</dbReference>
<keyword evidence="2" id="KW-0732">Signal</keyword>
<proteinExistence type="predicted"/>
<name>A0A923N9B5_9BACT</name>
<feature type="transmembrane region" description="Helical" evidence="1">
    <location>
        <begin position="50"/>
        <end position="71"/>
    </location>
</feature>
<organism evidence="3 4">
    <name type="scientific">Pontibacter cellulosilyticus</name>
    <dbReference type="NCBI Taxonomy" id="1720253"/>
    <lineage>
        <taxon>Bacteria</taxon>
        <taxon>Pseudomonadati</taxon>
        <taxon>Bacteroidota</taxon>
        <taxon>Cytophagia</taxon>
        <taxon>Cytophagales</taxon>
        <taxon>Hymenobacteraceae</taxon>
        <taxon>Pontibacter</taxon>
    </lineage>
</organism>
<reference evidence="3" key="1">
    <citation type="submission" date="2020-08" db="EMBL/GenBank/DDBJ databases">
        <title>Pontibacter sp. SD6 16S ribosomal RNA gene Genome sequencing and assembly.</title>
        <authorList>
            <person name="Kang M."/>
        </authorList>
    </citation>
    <scope>NUCLEOTIDE SEQUENCE</scope>
    <source>
        <strain evidence="3">SD6</strain>
    </source>
</reference>
<gene>
    <name evidence="3" type="ORF">H8S84_08120</name>
</gene>
<accession>A0A923N9B5</accession>
<dbReference type="Proteomes" id="UP000603640">
    <property type="component" value="Unassembled WGS sequence"/>
</dbReference>
<evidence type="ECO:0000256" key="2">
    <source>
        <dbReference type="SAM" id="SignalP"/>
    </source>
</evidence>
<evidence type="ECO:0000256" key="1">
    <source>
        <dbReference type="SAM" id="Phobius"/>
    </source>
</evidence>
<evidence type="ECO:0000313" key="4">
    <source>
        <dbReference type="Proteomes" id="UP000603640"/>
    </source>
</evidence>
<keyword evidence="1" id="KW-0472">Membrane</keyword>
<feature type="signal peptide" evidence="2">
    <location>
        <begin position="1"/>
        <end position="23"/>
    </location>
</feature>
<dbReference type="EMBL" id="JACRVF010000002">
    <property type="protein sequence ID" value="MBC5992795.1"/>
    <property type="molecule type" value="Genomic_DNA"/>
</dbReference>
<sequence length="84" mass="9304">MFRILAVCCFILFATAGIQQAQAQVAENTATTVAEPEIEMADTLRQDGKIYVVVVVLLTVLGGMIAYLVTLDRKVTRLEKQMRD</sequence>
<keyword evidence="1" id="KW-0812">Transmembrane</keyword>
<evidence type="ECO:0000313" key="3">
    <source>
        <dbReference type="EMBL" id="MBC5992795.1"/>
    </source>
</evidence>
<feature type="chain" id="PRO_5037456793" description="CcmD family protein" evidence="2">
    <location>
        <begin position="24"/>
        <end position="84"/>
    </location>
</feature>
<comment type="caution">
    <text evidence="3">The sequence shown here is derived from an EMBL/GenBank/DDBJ whole genome shotgun (WGS) entry which is preliminary data.</text>
</comment>
<dbReference type="AlphaFoldDB" id="A0A923N9B5"/>
<keyword evidence="4" id="KW-1185">Reference proteome</keyword>
<protein>
    <recommendedName>
        <fullName evidence="5">CcmD family protein</fullName>
    </recommendedName>
</protein>
<keyword evidence="1" id="KW-1133">Transmembrane helix</keyword>
<evidence type="ECO:0008006" key="5">
    <source>
        <dbReference type="Google" id="ProtNLM"/>
    </source>
</evidence>